<dbReference type="PRINTS" id="PR01438">
    <property type="entry name" value="UNVRSLSTRESS"/>
</dbReference>
<proteinExistence type="inferred from homology"/>
<name>A0A2W4RIK1_9GAMM</name>
<keyword evidence="2" id="KW-0547">Nucleotide-binding</keyword>
<evidence type="ECO:0000313" key="7">
    <source>
        <dbReference type="Proteomes" id="UP000249396"/>
    </source>
</evidence>
<dbReference type="GO" id="GO:0005737">
    <property type="term" value="C:cytoplasm"/>
    <property type="evidence" value="ECO:0007669"/>
    <property type="project" value="UniProtKB-SubCell"/>
</dbReference>
<accession>A0A2W4RIK1</accession>
<dbReference type="InterPro" id="IPR014729">
    <property type="entry name" value="Rossmann-like_a/b/a_fold"/>
</dbReference>
<organism evidence="6 7">
    <name type="scientific">Candidatus Methylumidiphilus alinenensis</name>
    <dbReference type="NCBI Taxonomy" id="2202197"/>
    <lineage>
        <taxon>Bacteria</taxon>
        <taxon>Pseudomonadati</taxon>
        <taxon>Pseudomonadota</taxon>
        <taxon>Gammaproteobacteria</taxon>
        <taxon>Methylococcales</taxon>
        <taxon>Candidatus Methylumidiphilus</taxon>
    </lineage>
</organism>
<dbReference type="EMBL" id="QJPH01000180">
    <property type="protein sequence ID" value="PZN83662.1"/>
    <property type="molecule type" value="Genomic_DNA"/>
</dbReference>
<evidence type="ECO:0000256" key="2">
    <source>
        <dbReference type="ARBA" id="ARBA00022741"/>
    </source>
</evidence>
<keyword evidence="4" id="KW-0963">Cytoplasm</keyword>
<dbReference type="Gene3D" id="3.40.50.620">
    <property type="entry name" value="HUPs"/>
    <property type="match status" value="1"/>
</dbReference>
<evidence type="ECO:0000256" key="3">
    <source>
        <dbReference type="ARBA" id="ARBA00022840"/>
    </source>
</evidence>
<dbReference type="PANTHER" id="PTHR46268:SF27">
    <property type="entry name" value="UNIVERSAL STRESS PROTEIN RV2623"/>
    <property type="match status" value="1"/>
</dbReference>
<dbReference type="Proteomes" id="UP000249396">
    <property type="component" value="Unassembled WGS sequence"/>
</dbReference>
<comment type="subcellular location">
    <subcellularLocation>
        <location evidence="4">Cytoplasm</location>
    </subcellularLocation>
</comment>
<keyword evidence="3" id="KW-0067">ATP-binding</keyword>
<gene>
    <name evidence="6" type="ORF">DM484_03930</name>
</gene>
<dbReference type="PANTHER" id="PTHR46268">
    <property type="entry name" value="STRESS RESPONSE PROTEIN NHAX"/>
    <property type="match status" value="1"/>
</dbReference>
<dbReference type="SUPFAM" id="SSF52402">
    <property type="entry name" value="Adenine nucleotide alpha hydrolases-like"/>
    <property type="match status" value="1"/>
</dbReference>
<dbReference type="CDD" id="cd00293">
    <property type="entry name" value="USP-like"/>
    <property type="match status" value="1"/>
</dbReference>
<dbReference type="InterPro" id="IPR006016">
    <property type="entry name" value="UspA"/>
</dbReference>
<feature type="domain" description="UspA" evidence="5">
    <location>
        <begin position="4"/>
        <end position="143"/>
    </location>
</feature>
<evidence type="ECO:0000256" key="4">
    <source>
        <dbReference type="PIRNR" id="PIRNR006276"/>
    </source>
</evidence>
<evidence type="ECO:0000256" key="1">
    <source>
        <dbReference type="ARBA" id="ARBA00008791"/>
    </source>
</evidence>
<comment type="similarity">
    <text evidence="1 4">Belongs to the universal stress protein A family.</text>
</comment>
<comment type="caution">
    <text evidence="6">The sequence shown here is derived from an EMBL/GenBank/DDBJ whole genome shotgun (WGS) entry which is preliminary data.</text>
</comment>
<dbReference type="AlphaFoldDB" id="A0A2W4RIK1"/>
<reference evidence="6 7" key="1">
    <citation type="journal article" date="2018" name="Aquat. Microb. Ecol.">
        <title>Gammaproteobacterial methanotrophs dominate.</title>
        <authorList>
            <person name="Rissanen A.J."/>
            <person name="Saarenheimo J."/>
            <person name="Tiirola M."/>
            <person name="Peura S."/>
            <person name="Aalto S.L."/>
            <person name="Karvinen A."/>
            <person name="Nykanen H."/>
        </authorList>
    </citation>
    <scope>NUCLEOTIDE SEQUENCE [LARGE SCALE GENOMIC DNA]</scope>
    <source>
        <strain evidence="6">AMbin10</strain>
    </source>
</reference>
<protein>
    <recommendedName>
        <fullName evidence="4">Universal stress protein</fullName>
    </recommendedName>
</protein>
<sequence>MANYRKILLATDFSEFSNETARRAIALANAFGAEMCALHVQEPMALLDTGYADILPFDLELTEQMLNAAKARLEKLAEKLNIPKERQWVEIGSPKAEIVRVAAEQGIDLIVIGTHGRHGLGVLLGSTAASVVNHAGCDVLTVRLSRDH</sequence>
<dbReference type="GO" id="GO:0005524">
    <property type="term" value="F:ATP binding"/>
    <property type="evidence" value="ECO:0007669"/>
    <property type="project" value="UniProtKB-KW"/>
</dbReference>
<evidence type="ECO:0000313" key="6">
    <source>
        <dbReference type="EMBL" id="PZN83662.1"/>
    </source>
</evidence>
<evidence type="ECO:0000259" key="5">
    <source>
        <dbReference type="Pfam" id="PF00582"/>
    </source>
</evidence>
<dbReference type="InterPro" id="IPR006015">
    <property type="entry name" value="Universal_stress_UspA"/>
</dbReference>
<dbReference type="PIRSF" id="PIRSF006276">
    <property type="entry name" value="UspA"/>
    <property type="match status" value="1"/>
</dbReference>
<dbReference type="Pfam" id="PF00582">
    <property type="entry name" value="Usp"/>
    <property type="match status" value="1"/>
</dbReference>